<feature type="domain" description="L-tryptophan decarboxylase PsiD-like" evidence="5">
    <location>
        <begin position="39"/>
        <end position="171"/>
    </location>
</feature>
<dbReference type="GO" id="GO:0004609">
    <property type="term" value="F:phosphatidylserine decarboxylase activity"/>
    <property type="evidence" value="ECO:0007669"/>
    <property type="project" value="InterPro"/>
</dbReference>
<dbReference type="STRING" id="867902.Ornrh_0962"/>
<keyword evidence="4" id="KW-0670">Pyruvate</keyword>
<dbReference type="Pfam" id="PF12588">
    <property type="entry name" value="PSDC"/>
    <property type="match status" value="1"/>
</dbReference>
<dbReference type="InterPro" id="IPR003817">
    <property type="entry name" value="PS_Dcarbxylase"/>
</dbReference>
<dbReference type="GeneID" id="97257665"/>
<dbReference type="Proteomes" id="UP000006051">
    <property type="component" value="Chromosome"/>
</dbReference>
<keyword evidence="1" id="KW-0210">Decarboxylase</keyword>
<gene>
    <name evidence="6" type="ordered locus">Ornrh_0962</name>
</gene>
<dbReference type="eggNOG" id="COG0688">
    <property type="taxonomic scope" value="Bacteria"/>
</dbReference>
<keyword evidence="2" id="KW-0865">Zymogen</keyword>
<evidence type="ECO:0000259" key="5">
    <source>
        <dbReference type="Pfam" id="PF12588"/>
    </source>
</evidence>
<name>I3ZZM1_ORNRL</name>
<sequence>MKKHTYRVGQWLPQDQEFLTDWMNQLCDEVEKEKQSLLPPVQDLKDLIESDRHIFNLAQAMFDEIPLKYKNTPINTPQVRDYEHMLDLINAVLTRPMEFNTTGLVGFPINAILDWPMATAAGYVFFMNEKVNKKIKAILDYWGKYLQSEDSVSALNTSSTGWLCPLALESMSKAAYGDNFLELFDCKSDKIEEKYGFKSWDEFFTRTFKEGVRPVAEPGNNDVIANACESAPYRLEKNVPLKAKFWIKGQPYSLQDMMDNDELAQQFADGTVYQAFLSALSYHRWHSPVSGKIVKAYNVYGSYYSENYYEGFHSKDGKADPSAPNDSQAYITEVASRAIIFIEADNPKIGLMCFIAVGMAEVSSNEITVKEGQHVEKGEQLGMFHFGGSTHCLIFRKGVEIDWDLHGQTPSLDSENIPVHSKIGVVK</sequence>
<keyword evidence="3" id="KW-0456">Lyase</keyword>
<accession>I3ZZM1</accession>
<dbReference type="AlphaFoldDB" id="I3ZZM1"/>
<dbReference type="PANTHER" id="PTHR10067">
    <property type="entry name" value="PHOSPHATIDYLSERINE DECARBOXYLASE"/>
    <property type="match status" value="1"/>
</dbReference>
<evidence type="ECO:0000313" key="7">
    <source>
        <dbReference type="Proteomes" id="UP000006051"/>
    </source>
</evidence>
<dbReference type="GO" id="GO:0006646">
    <property type="term" value="P:phosphatidylethanolamine biosynthetic process"/>
    <property type="evidence" value="ECO:0007669"/>
    <property type="project" value="TreeGrafter"/>
</dbReference>
<dbReference type="InterPro" id="IPR022237">
    <property type="entry name" value="PsiD-like"/>
</dbReference>
<dbReference type="PANTHER" id="PTHR10067:SF9">
    <property type="entry name" value="PHOSPHATIDYLSERINE DECARBOXYLASE FAMILY PROTEIN (AFU_ORTHOLOGUE AFUA_7G01730)"/>
    <property type="match status" value="1"/>
</dbReference>
<dbReference type="GeneID" id="71569248"/>
<dbReference type="EMBL" id="CP003283">
    <property type="protein sequence ID" value="AFL97155.1"/>
    <property type="molecule type" value="Genomic_DNA"/>
</dbReference>
<keyword evidence="7" id="KW-1185">Reference proteome</keyword>
<dbReference type="KEGG" id="orh:Ornrh_0962"/>
<evidence type="ECO:0000313" key="6">
    <source>
        <dbReference type="EMBL" id="AFL97155.1"/>
    </source>
</evidence>
<evidence type="ECO:0000256" key="1">
    <source>
        <dbReference type="ARBA" id="ARBA00022793"/>
    </source>
</evidence>
<evidence type="ECO:0000256" key="2">
    <source>
        <dbReference type="ARBA" id="ARBA00023145"/>
    </source>
</evidence>
<reference evidence="6 7" key="1">
    <citation type="submission" date="2012-06" db="EMBL/GenBank/DDBJ databases">
        <title>The complete genome of Ornithobacterium rhinotracheale DSM 15997.</title>
        <authorList>
            <consortium name="US DOE Joint Genome Institute (JGI-PGF)"/>
            <person name="Lucas S."/>
            <person name="Copeland A."/>
            <person name="Lapidus A."/>
            <person name="Goodwin L."/>
            <person name="Pitluck S."/>
            <person name="Peters L."/>
            <person name="Mikhailova N."/>
            <person name="Teshima H."/>
            <person name="Kyrpides N."/>
            <person name="Mavromatis K."/>
            <person name="Pagani I."/>
            <person name="Ivanova N."/>
            <person name="Ovchinnikova G."/>
            <person name="Zeytun A."/>
            <person name="Detter J.C."/>
            <person name="Han C."/>
            <person name="Land M."/>
            <person name="Hauser L."/>
            <person name="Markowitz V."/>
            <person name="Cheng J.-F."/>
            <person name="Hugenholtz P."/>
            <person name="Woyke T."/>
            <person name="Wu D."/>
            <person name="Lang E."/>
            <person name="Kopitz M."/>
            <person name="Brambilla E."/>
            <person name="Klenk H.-P."/>
            <person name="Eisen J.A."/>
        </authorList>
    </citation>
    <scope>NUCLEOTIDE SEQUENCE [LARGE SCALE GENOMIC DNA]</scope>
    <source>
        <strain evidence="7">ATCC 51463 / DSM 15997 / CCUG 23171 / LMG 9086</strain>
    </source>
</reference>
<protein>
    <submittedName>
        <fullName evidence="6">Phosphatidylserine decarboxylase</fullName>
    </submittedName>
</protein>
<dbReference type="PATRIC" id="fig|867902.3.peg.946"/>
<proteinExistence type="predicted"/>
<dbReference type="RefSeq" id="WP_014790756.1">
    <property type="nucleotide sequence ID" value="NC_018016.1"/>
</dbReference>
<evidence type="ECO:0000256" key="3">
    <source>
        <dbReference type="ARBA" id="ARBA00023239"/>
    </source>
</evidence>
<dbReference type="HOGENOM" id="CLU_033450_1_0_10"/>
<evidence type="ECO:0000256" key="4">
    <source>
        <dbReference type="ARBA" id="ARBA00023317"/>
    </source>
</evidence>
<dbReference type="Pfam" id="PF02666">
    <property type="entry name" value="PS_Dcarbxylase"/>
    <property type="match status" value="1"/>
</dbReference>
<organism evidence="6 7">
    <name type="scientific">Ornithobacterium rhinotracheale (strain ATCC 51463 / DSM 15997 / CCUG 23171 / CIP 104009 / LMG 9086)</name>
    <dbReference type="NCBI Taxonomy" id="867902"/>
    <lineage>
        <taxon>Bacteria</taxon>
        <taxon>Pseudomonadati</taxon>
        <taxon>Bacteroidota</taxon>
        <taxon>Flavobacteriia</taxon>
        <taxon>Flavobacteriales</taxon>
        <taxon>Weeksellaceae</taxon>
        <taxon>Ornithobacterium</taxon>
    </lineage>
</organism>